<evidence type="ECO:0000256" key="1">
    <source>
        <dbReference type="ARBA" id="ARBA00004635"/>
    </source>
</evidence>
<proteinExistence type="inferred from homology"/>
<dbReference type="InterPro" id="IPR046953">
    <property type="entry name" value="Spore_GerAC-like_C"/>
</dbReference>
<keyword evidence="4 8" id="KW-0732">Signal</keyword>
<accession>A0A3A6Q548</accession>
<feature type="signal peptide" evidence="8">
    <location>
        <begin position="1"/>
        <end position="20"/>
    </location>
</feature>
<evidence type="ECO:0000259" key="10">
    <source>
        <dbReference type="Pfam" id="PF25198"/>
    </source>
</evidence>
<evidence type="ECO:0000256" key="7">
    <source>
        <dbReference type="ARBA" id="ARBA00023288"/>
    </source>
</evidence>
<dbReference type="OrthoDB" id="2569624at2"/>
<evidence type="ECO:0000256" key="2">
    <source>
        <dbReference type="ARBA" id="ARBA00007886"/>
    </source>
</evidence>
<sequence length="389" mass="43718">MKRPLSLLVLALALSLLCGCWDNKELDEYGYVQAIAIDMIDEQQIQITTHFYNPASKMEMGNVGNPASKGINIVTTGETFFDAMREIPSKFGRKAKWDHMRVILLGEPLARSLNIREVLDFFSRDHEPRGTILPIITQHTAGHYLDIKPFIEQTIGQQIKRMEMSGSQFSAETSSIPLYDLAIQLSSPSKTSTIPYLHIDGKEPKAIISGVALIRDGKMVGVLKEPDTEAFMMLTDKYKYGVLEFPCMNNVNHRIQDKESLEVLSFNSRLSPTIHGDAVHVTADIAIEGTIGELRCSHLKSSKDVEQFEEAITKQVEEQIQHLLALLQKKKIDALGIGNQLFRKHPKLWRQLEPEWDSLIAETQFEVHVDVSVLSTGMNAGTLFGTKEK</sequence>
<dbReference type="Gene3D" id="3.30.300.210">
    <property type="entry name" value="Nutrient germinant receptor protein C, domain 3"/>
    <property type="match status" value="1"/>
</dbReference>
<evidence type="ECO:0000256" key="6">
    <source>
        <dbReference type="ARBA" id="ARBA00023139"/>
    </source>
</evidence>
<comment type="caution">
    <text evidence="11">The sequence shown here is derived from an EMBL/GenBank/DDBJ whole genome shotgun (WGS) entry which is preliminary data.</text>
</comment>
<protein>
    <submittedName>
        <fullName evidence="11">Ger(X)C family spore germination protein</fullName>
    </submittedName>
</protein>
<keyword evidence="5" id="KW-0472">Membrane</keyword>
<dbReference type="AlphaFoldDB" id="A0A3A6Q548"/>
<evidence type="ECO:0000256" key="3">
    <source>
        <dbReference type="ARBA" id="ARBA00022544"/>
    </source>
</evidence>
<dbReference type="PANTHER" id="PTHR35789">
    <property type="entry name" value="SPORE GERMINATION PROTEIN B3"/>
    <property type="match status" value="1"/>
</dbReference>
<evidence type="ECO:0000256" key="5">
    <source>
        <dbReference type="ARBA" id="ARBA00023136"/>
    </source>
</evidence>
<gene>
    <name evidence="11" type="ORF">D3P09_02910</name>
</gene>
<keyword evidence="7" id="KW-0449">Lipoprotein</keyword>
<keyword evidence="3" id="KW-0309">Germination</keyword>
<keyword evidence="6" id="KW-0564">Palmitate</keyword>
<dbReference type="PANTHER" id="PTHR35789:SF1">
    <property type="entry name" value="SPORE GERMINATION PROTEIN B3"/>
    <property type="match status" value="1"/>
</dbReference>
<evidence type="ECO:0000259" key="9">
    <source>
        <dbReference type="Pfam" id="PF05504"/>
    </source>
</evidence>
<name>A0A3A6Q548_9BACL</name>
<evidence type="ECO:0000313" key="12">
    <source>
        <dbReference type="Proteomes" id="UP000267798"/>
    </source>
</evidence>
<organism evidence="11 12">
    <name type="scientific">Paenibacillus pinisoli</name>
    <dbReference type="NCBI Taxonomy" id="1276110"/>
    <lineage>
        <taxon>Bacteria</taxon>
        <taxon>Bacillati</taxon>
        <taxon>Bacillota</taxon>
        <taxon>Bacilli</taxon>
        <taxon>Bacillales</taxon>
        <taxon>Paenibacillaceae</taxon>
        <taxon>Paenibacillus</taxon>
    </lineage>
</organism>
<feature type="domain" description="Spore germination GerAC-like C-terminal" evidence="9">
    <location>
        <begin position="209"/>
        <end position="377"/>
    </location>
</feature>
<reference evidence="11 12" key="1">
    <citation type="submission" date="2018-09" db="EMBL/GenBank/DDBJ databases">
        <title>Paenibacillus aracenensis nov. sp. isolated from a cave in southern Spain.</title>
        <authorList>
            <person name="Jurado V."/>
            <person name="Gutierrez-Patricio S."/>
            <person name="Gonzalez-Pimentel J.L."/>
            <person name="Miller A.Z."/>
            <person name="Laiz L."/>
            <person name="Saiz-Jimenez C."/>
        </authorList>
    </citation>
    <scope>NUCLEOTIDE SEQUENCE [LARGE SCALE GENOMIC DNA]</scope>
    <source>
        <strain evidence="11 12">JCM 19203</strain>
    </source>
</reference>
<dbReference type="GO" id="GO:0016020">
    <property type="term" value="C:membrane"/>
    <property type="evidence" value="ECO:0007669"/>
    <property type="project" value="UniProtKB-SubCell"/>
</dbReference>
<dbReference type="NCBIfam" id="TIGR02887">
    <property type="entry name" value="spore_ger_x_C"/>
    <property type="match status" value="1"/>
</dbReference>
<evidence type="ECO:0000256" key="4">
    <source>
        <dbReference type="ARBA" id="ARBA00022729"/>
    </source>
</evidence>
<evidence type="ECO:0000256" key="8">
    <source>
        <dbReference type="SAM" id="SignalP"/>
    </source>
</evidence>
<feature type="domain" description="Spore germination protein N-terminal" evidence="10">
    <location>
        <begin position="22"/>
        <end position="199"/>
    </location>
</feature>
<comment type="similarity">
    <text evidence="2">Belongs to the GerABKC lipoprotein family.</text>
</comment>
<dbReference type="RefSeq" id="WP_120107049.1">
    <property type="nucleotide sequence ID" value="NZ_QXQB01000001.1"/>
</dbReference>
<dbReference type="Pfam" id="PF25198">
    <property type="entry name" value="Spore_GerAC_N"/>
    <property type="match status" value="1"/>
</dbReference>
<keyword evidence="12" id="KW-1185">Reference proteome</keyword>
<evidence type="ECO:0000313" key="11">
    <source>
        <dbReference type="EMBL" id="RJX40984.1"/>
    </source>
</evidence>
<dbReference type="InterPro" id="IPR008844">
    <property type="entry name" value="Spore_GerAC-like"/>
</dbReference>
<dbReference type="EMBL" id="QXQB01000001">
    <property type="protein sequence ID" value="RJX40984.1"/>
    <property type="molecule type" value="Genomic_DNA"/>
</dbReference>
<dbReference type="InterPro" id="IPR038501">
    <property type="entry name" value="Spore_GerAC_C_sf"/>
</dbReference>
<feature type="chain" id="PRO_5039258995" evidence="8">
    <location>
        <begin position="21"/>
        <end position="389"/>
    </location>
</feature>
<dbReference type="Proteomes" id="UP000267798">
    <property type="component" value="Unassembled WGS sequence"/>
</dbReference>
<dbReference type="Pfam" id="PF05504">
    <property type="entry name" value="Spore_GerAC"/>
    <property type="match status" value="1"/>
</dbReference>
<dbReference type="PROSITE" id="PS51257">
    <property type="entry name" value="PROKAR_LIPOPROTEIN"/>
    <property type="match status" value="1"/>
</dbReference>
<dbReference type="GO" id="GO:0009847">
    <property type="term" value="P:spore germination"/>
    <property type="evidence" value="ECO:0007669"/>
    <property type="project" value="InterPro"/>
</dbReference>
<comment type="subcellular location">
    <subcellularLocation>
        <location evidence="1">Membrane</location>
        <topology evidence="1">Lipid-anchor</topology>
    </subcellularLocation>
</comment>
<dbReference type="InterPro" id="IPR057336">
    <property type="entry name" value="GerAC_N"/>
</dbReference>